<organism evidence="9 10">
    <name type="scientific">Marinomonas piezotolerans</name>
    <dbReference type="NCBI Taxonomy" id="2213058"/>
    <lineage>
        <taxon>Bacteria</taxon>
        <taxon>Pseudomonadati</taxon>
        <taxon>Pseudomonadota</taxon>
        <taxon>Gammaproteobacteria</taxon>
        <taxon>Oceanospirillales</taxon>
        <taxon>Oceanospirillaceae</taxon>
        <taxon>Marinomonas</taxon>
    </lineage>
</organism>
<reference evidence="9 10" key="1">
    <citation type="submission" date="2018-06" db="EMBL/GenBank/DDBJ databases">
        <title>Marinomonas sp. YLB-05 draft genome sequence.</title>
        <authorList>
            <person name="Yu L."/>
            <person name="Tang X."/>
        </authorList>
    </citation>
    <scope>NUCLEOTIDE SEQUENCE [LARGE SCALE GENOMIC DNA]</scope>
    <source>
        <strain evidence="9 10">YLB-05</strain>
    </source>
</reference>
<evidence type="ECO:0000256" key="8">
    <source>
        <dbReference type="RuleBase" id="RU363041"/>
    </source>
</evidence>
<feature type="transmembrane region" description="Helical" evidence="8">
    <location>
        <begin position="81"/>
        <end position="100"/>
    </location>
</feature>
<keyword evidence="3" id="KW-0813">Transport</keyword>
<evidence type="ECO:0000313" key="10">
    <source>
        <dbReference type="Proteomes" id="UP000254326"/>
    </source>
</evidence>
<feature type="transmembrane region" description="Helical" evidence="8">
    <location>
        <begin position="138"/>
        <end position="158"/>
    </location>
</feature>
<dbReference type="InterPro" id="IPR052017">
    <property type="entry name" value="TSUP"/>
</dbReference>
<keyword evidence="6 8" id="KW-1133">Transmembrane helix</keyword>
<evidence type="ECO:0000256" key="4">
    <source>
        <dbReference type="ARBA" id="ARBA00022475"/>
    </source>
</evidence>
<evidence type="ECO:0000256" key="3">
    <source>
        <dbReference type="ARBA" id="ARBA00022448"/>
    </source>
</evidence>
<comment type="subcellular location">
    <subcellularLocation>
        <location evidence="1 8">Cell membrane</location>
        <topology evidence="1 8">Multi-pass membrane protein</topology>
    </subcellularLocation>
</comment>
<keyword evidence="5 8" id="KW-0812">Transmembrane</keyword>
<keyword evidence="4 8" id="KW-1003">Cell membrane</keyword>
<dbReference type="Proteomes" id="UP000254326">
    <property type="component" value="Unassembled WGS sequence"/>
</dbReference>
<name>A0A370U4R2_9GAMM</name>
<dbReference type="PANTHER" id="PTHR30269">
    <property type="entry name" value="TRANSMEMBRANE PROTEIN YFCA"/>
    <property type="match status" value="1"/>
</dbReference>
<dbReference type="EMBL" id="QKRA01000015">
    <property type="protein sequence ID" value="RDL42738.1"/>
    <property type="molecule type" value="Genomic_DNA"/>
</dbReference>
<accession>A0A370U4R2</accession>
<comment type="caution">
    <text evidence="9">The sequence shown here is derived from an EMBL/GenBank/DDBJ whole genome shotgun (WGS) entry which is preliminary data.</text>
</comment>
<evidence type="ECO:0000313" key="9">
    <source>
        <dbReference type="EMBL" id="RDL42738.1"/>
    </source>
</evidence>
<dbReference type="GO" id="GO:0005886">
    <property type="term" value="C:plasma membrane"/>
    <property type="evidence" value="ECO:0007669"/>
    <property type="project" value="UniProtKB-SubCell"/>
</dbReference>
<comment type="similarity">
    <text evidence="2 8">Belongs to the 4-toluene sulfonate uptake permease (TSUP) (TC 2.A.102) family.</text>
</comment>
<sequence length="256" mass="26760">MEWLFTDLSSWTLIALFLTAFVAGLIDALAGGGGLITVPVLIASGVSPVEALATNKLQGCAGTLSASYHFVKTKQVILSTLYLPITMTALGSLAGTTLVSYLDSNILIKAVPTILIAVAVFFYVLPTIQPAIAKFVRISMTHFSFLAGFTIGFYDGLIGPGTGAFFSTAFICLMGFSVVAATAHTKVLNATSNVSSLILFSFTGHVLWGVGILMGIGSWLGAQIGSRLVISKGAKLIRPLVIIMCTALSAKLIFTG</sequence>
<dbReference type="RefSeq" id="WP_115469540.1">
    <property type="nucleotide sequence ID" value="NZ_QKRA01000015.1"/>
</dbReference>
<dbReference type="AlphaFoldDB" id="A0A370U4R2"/>
<evidence type="ECO:0000256" key="6">
    <source>
        <dbReference type="ARBA" id="ARBA00022989"/>
    </source>
</evidence>
<dbReference type="PANTHER" id="PTHR30269:SF0">
    <property type="entry name" value="MEMBRANE TRANSPORTER PROTEIN YFCA-RELATED"/>
    <property type="match status" value="1"/>
</dbReference>
<evidence type="ECO:0000256" key="7">
    <source>
        <dbReference type="ARBA" id="ARBA00023136"/>
    </source>
</evidence>
<keyword evidence="10" id="KW-1185">Reference proteome</keyword>
<feature type="transmembrane region" description="Helical" evidence="8">
    <location>
        <begin position="164"/>
        <end position="185"/>
    </location>
</feature>
<feature type="transmembrane region" description="Helical" evidence="8">
    <location>
        <begin position="236"/>
        <end position="254"/>
    </location>
</feature>
<gene>
    <name evidence="9" type="ORF">DN730_18120</name>
</gene>
<keyword evidence="7 8" id="KW-0472">Membrane</keyword>
<feature type="transmembrane region" description="Helical" evidence="8">
    <location>
        <begin position="12"/>
        <end position="42"/>
    </location>
</feature>
<proteinExistence type="inferred from homology"/>
<feature type="transmembrane region" description="Helical" evidence="8">
    <location>
        <begin position="106"/>
        <end position="126"/>
    </location>
</feature>
<protein>
    <recommendedName>
        <fullName evidence="8">Probable membrane transporter protein</fullName>
    </recommendedName>
</protein>
<evidence type="ECO:0000256" key="2">
    <source>
        <dbReference type="ARBA" id="ARBA00009142"/>
    </source>
</evidence>
<dbReference type="Pfam" id="PF01925">
    <property type="entry name" value="TauE"/>
    <property type="match status" value="1"/>
</dbReference>
<evidence type="ECO:0000256" key="1">
    <source>
        <dbReference type="ARBA" id="ARBA00004651"/>
    </source>
</evidence>
<dbReference type="InterPro" id="IPR002781">
    <property type="entry name" value="TM_pro_TauE-like"/>
</dbReference>
<feature type="transmembrane region" description="Helical" evidence="8">
    <location>
        <begin position="197"/>
        <end position="216"/>
    </location>
</feature>
<evidence type="ECO:0000256" key="5">
    <source>
        <dbReference type="ARBA" id="ARBA00022692"/>
    </source>
</evidence>
<dbReference type="OrthoDB" id="554695at2"/>